<accession>A0A9N7TWD6</accession>
<protein>
    <submittedName>
        <fullName evidence="2">Uncharacterized protein</fullName>
    </submittedName>
</protein>
<gene>
    <name evidence="2" type="ORF">PLEPLA_LOCUS7664</name>
</gene>
<proteinExistence type="predicted"/>
<evidence type="ECO:0000256" key="1">
    <source>
        <dbReference type="SAM" id="MobiDB-lite"/>
    </source>
</evidence>
<organism evidence="2 3">
    <name type="scientific">Pleuronectes platessa</name>
    <name type="common">European plaice</name>
    <dbReference type="NCBI Taxonomy" id="8262"/>
    <lineage>
        <taxon>Eukaryota</taxon>
        <taxon>Metazoa</taxon>
        <taxon>Chordata</taxon>
        <taxon>Craniata</taxon>
        <taxon>Vertebrata</taxon>
        <taxon>Euteleostomi</taxon>
        <taxon>Actinopterygii</taxon>
        <taxon>Neopterygii</taxon>
        <taxon>Teleostei</taxon>
        <taxon>Neoteleostei</taxon>
        <taxon>Acanthomorphata</taxon>
        <taxon>Carangaria</taxon>
        <taxon>Pleuronectiformes</taxon>
        <taxon>Pleuronectoidei</taxon>
        <taxon>Pleuronectidae</taxon>
        <taxon>Pleuronectes</taxon>
    </lineage>
</organism>
<keyword evidence="3" id="KW-1185">Reference proteome</keyword>
<dbReference type="EMBL" id="CADEAL010000413">
    <property type="protein sequence ID" value="CAB1419813.1"/>
    <property type="molecule type" value="Genomic_DNA"/>
</dbReference>
<feature type="region of interest" description="Disordered" evidence="1">
    <location>
        <begin position="1"/>
        <end position="27"/>
    </location>
</feature>
<comment type="caution">
    <text evidence="2">The sequence shown here is derived from an EMBL/GenBank/DDBJ whole genome shotgun (WGS) entry which is preliminary data.</text>
</comment>
<dbReference type="AlphaFoldDB" id="A0A9N7TWD6"/>
<reference evidence="2" key="1">
    <citation type="submission" date="2020-03" db="EMBL/GenBank/DDBJ databases">
        <authorList>
            <person name="Weist P."/>
        </authorList>
    </citation>
    <scope>NUCLEOTIDE SEQUENCE</scope>
</reference>
<name>A0A9N7TWD6_PLEPL</name>
<dbReference type="Proteomes" id="UP001153269">
    <property type="component" value="Unassembled WGS sequence"/>
</dbReference>
<evidence type="ECO:0000313" key="2">
    <source>
        <dbReference type="EMBL" id="CAB1419813.1"/>
    </source>
</evidence>
<sequence length="60" mass="6943">MQEKAPSRALQSHRWPSRRRIEEGAEKTRGTLVLKSTVTRNFKLLPRCQEPCKKPPLTSL</sequence>
<feature type="non-terminal residue" evidence="2">
    <location>
        <position position="60"/>
    </location>
</feature>
<evidence type="ECO:0000313" key="3">
    <source>
        <dbReference type="Proteomes" id="UP001153269"/>
    </source>
</evidence>